<dbReference type="AlphaFoldDB" id="A0A9P7DHH0"/>
<evidence type="ECO:0000313" key="2">
    <source>
        <dbReference type="Proteomes" id="UP000719766"/>
    </source>
</evidence>
<organism evidence="1 2">
    <name type="scientific">Suillus plorans</name>
    <dbReference type="NCBI Taxonomy" id="116603"/>
    <lineage>
        <taxon>Eukaryota</taxon>
        <taxon>Fungi</taxon>
        <taxon>Dikarya</taxon>
        <taxon>Basidiomycota</taxon>
        <taxon>Agaricomycotina</taxon>
        <taxon>Agaricomycetes</taxon>
        <taxon>Agaricomycetidae</taxon>
        <taxon>Boletales</taxon>
        <taxon>Suillineae</taxon>
        <taxon>Suillaceae</taxon>
        <taxon>Suillus</taxon>
    </lineage>
</organism>
<protein>
    <submittedName>
        <fullName evidence="1">Uncharacterized protein</fullName>
    </submittedName>
</protein>
<dbReference type="InterPro" id="IPR051055">
    <property type="entry name" value="PIF1_helicase"/>
</dbReference>
<dbReference type="OrthoDB" id="432234at2759"/>
<dbReference type="PANTHER" id="PTHR47642">
    <property type="entry name" value="ATP-DEPENDENT DNA HELICASE"/>
    <property type="match status" value="1"/>
</dbReference>
<sequence length="242" mass="26741">MKQTITGQSSLHGAFLWRQVDTIVELKQNWRARDDAAFVDFSIKTCSQAEFEGFKDAPIVVTRKFLWDALNDAKACNFAVKSHQKFEVYHVHDKIKGKYATMAQQRKLPLIPGMPVMITENTATSYHIVNGSRGILKSVTYDVDAGQIKFAVCALVDIPNSALSVPGLAPGVVPILPITSSFVFATSENKFNVRRTQLPILPGWAFTDFKIQGSFIPKVVVNLASAKSLQSIYVMLSQASCL</sequence>
<accession>A0A9P7DHH0</accession>
<keyword evidence="2" id="KW-1185">Reference proteome</keyword>
<evidence type="ECO:0000313" key="1">
    <source>
        <dbReference type="EMBL" id="KAG1793650.1"/>
    </source>
</evidence>
<name>A0A9P7DHH0_9AGAM</name>
<reference evidence="1" key="1">
    <citation type="journal article" date="2020" name="New Phytol.">
        <title>Comparative genomics reveals dynamic genome evolution in host specialist ectomycorrhizal fungi.</title>
        <authorList>
            <person name="Lofgren L.A."/>
            <person name="Nguyen N.H."/>
            <person name="Vilgalys R."/>
            <person name="Ruytinx J."/>
            <person name="Liao H.L."/>
            <person name="Branco S."/>
            <person name="Kuo A."/>
            <person name="LaButti K."/>
            <person name="Lipzen A."/>
            <person name="Andreopoulos W."/>
            <person name="Pangilinan J."/>
            <person name="Riley R."/>
            <person name="Hundley H."/>
            <person name="Na H."/>
            <person name="Barry K."/>
            <person name="Grigoriev I.V."/>
            <person name="Stajich J.E."/>
            <person name="Kennedy P.G."/>
        </authorList>
    </citation>
    <scope>NUCLEOTIDE SEQUENCE</scope>
    <source>
        <strain evidence="1">S12</strain>
    </source>
</reference>
<gene>
    <name evidence="1" type="ORF">HD556DRAFT_1432206</name>
</gene>
<dbReference type="SUPFAM" id="SSF52540">
    <property type="entry name" value="P-loop containing nucleoside triphosphate hydrolases"/>
    <property type="match status" value="1"/>
</dbReference>
<dbReference type="GeneID" id="64598863"/>
<dbReference type="Proteomes" id="UP000719766">
    <property type="component" value="Unassembled WGS sequence"/>
</dbReference>
<dbReference type="RefSeq" id="XP_041160048.1">
    <property type="nucleotide sequence ID" value="XM_041305099.1"/>
</dbReference>
<dbReference type="EMBL" id="JABBWE010000029">
    <property type="protein sequence ID" value="KAG1793650.1"/>
    <property type="molecule type" value="Genomic_DNA"/>
</dbReference>
<comment type="caution">
    <text evidence="1">The sequence shown here is derived from an EMBL/GenBank/DDBJ whole genome shotgun (WGS) entry which is preliminary data.</text>
</comment>
<dbReference type="InterPro" id="IPR027417">
    <property type="entry name" value="P-loop_NTPase"/>
</dbReference>
<proteinExistence type="predicted"/>